<proteinExistence type="inferred from homology"/>
<feature type="region of interest" description="Disordered" evidence="7">
    <location>
        <begin position="1"/>
        <end position="22"/>
    </location>
</feature>
<dbReference type="GO" id="GO:0009062">
    <property type="term" value="P:fatty acid catabolic process"/>
    <property type="evidence" value="ECO:0007669"/>
    <property type="project" value="TreeGrafter"/>
</dbReference>
<accession>A0A2S5B0D1</accession>
<evidence type="ECO:0000256" key="1">
    <source>
        <dbReference type="ARBA" id="ARBA00001311"/>
    </source>
</evidence>
<dbReference type="GO" id="GO:0004040">
    <property type="term" value="F:amidase activity"/>
    <property type="evidence" value="ECO:0007669"/>
    <property type="project" value="UniProtKB-EC"/>
</dbReference>
<dbReference type="PANTHER" id="PTHR45847">
    <property type="entry name" value="FATTY ACID AMIDE HYDROLASE"/>
    <property type="match status" value="1"/>
</dbReference>
<sequence>MGVNIKAIRSEKQSEQQREIDDGVKLAQTRASDLSNDLSMAIRSADAGTIVENIAAKEEGWTATNVMRVYIEAAGAEHSRSNVLTEIMFATALNRAKELDEEFARTGKLAGPLHGVPVSLKDQIDVKGVDTTMGFTHKRRQPMAEDATLVQVIRKAGGIPFVKTAIPQTMLSFECSTPLFGAAKNPYDPRRTPGGSSGGEGALLGSDASVLGIGSDIGGSLRIPSHFSGCYALKPCVGRIPSEGCQHCNPGFEGIKSTMGPMGRSVADLELMARVQFDATPELAATHTGLVPMAYRDIDLPKRPLRFGYFVHDGFVAASPACERAVLETVDALRKAGHECAEFEPPSTAEAMEYFVAITSAGRHEILMSSLKGDPVEPFLYLTTQAAKLPSIIRWLLVFFAGTIMGDAKAAKIVTANAGKSVNELQNWIHKRDVYIKEAKRLLWETNKFDAVICPTQATPALKHGETNQLSVLSLRTIQWNVIDSTVGQIPVTFVDPEKDDTTPAWEERRRAAGGSPLIEPRVYGPKGIYNAKDMAGLPVGVQVVGRQWDEERVIELMKVVDIALGPRGFGPGGFAKRQAAAEKVY</sequence>
<dbReference type="OrthoDB" id="6428749at2759"/>
<dbReference type="SUPFAM" id="SSF75304">
    <property type="entry name" value="Amidase signature (AS) enzymes"/>
    <property type="match status" value="1"/>
</dbReference>
<evidence type="ECO:0000259" key="8">
    <source>
        <dbReference type="Pfam" id="PF01425"/>
    </source>
</evidence>
<dbReference type="InterPro" id="IPR036928">
    <property type="entry name" value="AS_sf"/>
</dbReference>
<feature type="domain" description="Amidase" evidence="8">
    <location>
        <begin position="66"/>
        <end position="554"/>
    </location>
</feature>
<gene>
    <name evidence="9" type="ORF">BMF94_6895</name>
</gene>
<comment type="similarity">
    <text evidence="2">Belongs to the amidase family.</text>
</comment>
<feature type="active site" description="Charge relay system" evidence="5">
    <location>
        <position position="196"/>
    </location>
</feature>
<evidence type="ECO:0000256" key="6">
    <source>
        <dbReference type="PIRSR" id="PIRSR001221-2"/>
    </source>
</evidence>
<dbReference type="InterPro" id="IPR020556">
    <property type="entry name" value="Amidase_CS"/>
</dbReference>
<evidence type="ECO:0000313" key="10">
    <source>
        <dbReference type="Proteomes" id="UP000237144"/>
    </source>
</evidence>
<dbReference type="Gene3D" id="3.90.1300.10">
    <property type="entry name" value="Amidase signature (AS) domain"/>
    <property type="match status" value="1"/>
</dbReference>
<feature type="active site" description="Charge relay system" evidence="5">
    <location>
        <position position="121"/>
    </location>
</feature>
<name>A0A2S5B0D1_9BASI</name>
<keyword evidence="4" id="KW-0378">Hydrolase</keyword>
<comment type="caution">
    <text evidence="9">The sequence shown here is derived from an EMBL/GenBank/DDBJ whole genome shotgun (WGS) entry which is preliminary data.</text>
</comment>
<keyword evidence="10" id="KW-1185">Reference proteome</keyword>
<evidence type="ECO:0000256" key="3">
    <source>
        <dbReference type="ARBA" id="ARBA00012922"/>
    </source>
</evidence>
<evidence type="ECO:0000313" key="9">
    <source>
        <dbReference type="EMBL" id="POY70121.1"/>
    </source>
</evidence>
<feature type="binding site" evidence="6">
    <location>
        <position position="196"/>
    </location>
    <ligand>
        <name>substrate</name>
    </ligand>
</feature>
<dbReference type="AlphaFoldDB" id="A0A2S5B0D1"/>
<feature type="binding site" evidence="6">
    <location>
        <begin position="217"/>
        <end position="220"/>
    </location>
    <ligand>
        <name>substrate</name>
    </ligand>
</feature>
<organism evidence="9 10">
    <name type="scientific">Rhodotorula taiwanensis</name>
    <dbReference type="NCBI Taxonomy" id="741276"/>
    <lineage>
        <taxon>Eukaryota</taxon>
        <taxon>Fungi</taxon>
        <taxon>Dikarya</taxon>
        <taxon>Basidiomycota</taxon>
        <taxon>Pucciniomycotina</taxon>
        <taxon>Microbotryomycetes</taxon>
        <taxon>Sporidiobolales</taxon>
        <taxon>Sporidiobolaceae</taxon>
        <taxon>Rhodotorula</taxon>
    </lineage>
</organism>
<dbReference type="Pfam" id="PF01425">
    <property type="entry name" value="Amidase"/>
    <property type="match status" value="1"/>
</dbReference>
<dbReference type="PROSITE" id="PS00571">
    <property type="entry name" value="AMIDASES"/>
    <property type="match status" value="1"/>
</dbReference>
<evidence type="ECO:0000256" key="2">
    <source>
        <dbReference type="ARBA" id="ARBA00009199"/>
    </source>
</evidence>
<evidence type="ECO:0000256" key="4">
    <source>
        <dbReference type="ARBA" id="ARBA00022801"/>
    </source>
</evidence>
<evidence type="ECO:0000256" key="7">
    <source>
        <dbReference type="SAM" id="MobiDB-lite"/>
    </source>
</evidence>
<reference evidence="9 10" key="1">
    <citation type="journal article" date="2018" name="Front. Microbiol.">
        <title>Prospects for Fungal Bioremediation of Acidic Radioactive Waste Sites: Characterization and Genome Sequence of Rhodotorula taiwanensis MD1149.</title>
        <authorList>
            <person name="Tkavc R."/>
            <person name="Matrosova V.Y."/>
            <person name="Grichenko O.E."/>
            <person name="Gostincar C."/>
            <person name="Volpe R.P."/>
            <person name="Klimenkova P."/>
            <person name="Gaidamakova E.K."/>
            <person name="Zhou C.E."/>
            <person name="Stewart B.J."/>
            <person name="Lyman M.G."/>
            <person name="Malfatti S.A."/>
            <person name="Rubinfeld B."/>
            <person name="Courtot M."/>
            <person name="Singh J."/>
            <person name="Dalgard C.L."/>
            <person name="Hamilton T."/>
            <person name="Frey K.G."/>
            <person name="Gunde-Cimerman N."/>
            <person name="Dugan L."/>
            <person name="Daly M.J."/>
        </authorList>
    </citation>
    <scope>NUCLEOTIDE SEQUENCE [LARGE SCALE GENOMIC DNA]</scope>
    <source>
        <strain evidence="9 10">MD1149</strain>
    </source>
</reference>
<dbReference type="STRING" id="741276.A0A2S5B0D1"/>
<dbReference type="PANTHER" id="PTHR45847:SF6">
    <property type="entry name" value="FATTY ACID AMIDE HYDROLASE"/>
    <property type="match status" value="1"/>
</dbReference>
<comment type="catalytic activity">
    <reaction evidence="1">
        <text>a monocarboxylic acid amide + H2O = a monocarboxylate + NH4(+)</text>
        <dbReference type="Rhea" id="RHEA:12020"/>
        <dbReference type="ChEBI" id="CHEBI:15377"/>
        <dbReference type="ChEBI" id="CHEBI:28938"/>
        <dbReference type="ChEBI" id="CHEBI:35757"/>
        <dbReference type="ChEBI" id="CHEBI:83628"/>
        <dbReference type="EC" id="3.5.1.4"/>
    </reaction>
</comment>
<dbReference type="PIRSF" id="PIRSF001221">
    <property type="entry name" value="Amidase_fungi"/>
    <property type="match status" value="1"/>
</dbReference>
<protein>
    <recommendedName>
        <fullName evidence="3">amidase</fullName>
        <ecNumber evidence="3">3.5.1.4</ecNumber>
    </recommendedName>
</protein>
<dbReference type="Proteomes" id="UP000237144">
    <property type="component" value="Unassembled WGS sequence"/>
</dbReference>
<dbReference type="InterPro" id="IPR052096">
    <property type="entry name" value="Endocannabinoid_amidase"/>
</dbReference>
<evidence type="ECO:0000256" key="5">
    <source>
        <dbReference type="PIRSR" id="PIRSR001221-1"/>
    </source>
</evidence>
<dbReference type="EMBL" id="PJQD01000145">
    <property type="protein sequence ID" value="POY70121.1"/>
    <property type="molecule type" value="Genomic_DNA"/>
</dbReference>
<feature type="binding site" evidence="6">
    <location>
        <position position="170"/>
    </location>
    <ligand>
        <name>substrate</name>
    </ligand>
</feature>
<dbReference type="GO" id="GO:0017064">
    <property type="term" value="F:fatty acid amide hydrolase activity"/>
    <property type="evidence" value="ECO:0007669"/>
    <property type="project" value="TreeGrafter"/>
</dbReference>
<dbReference type="EC" id="3.5.1.4" evidence="3"/>
<feature type="compositionally biased region" description="Basic and acidic residues" evidence="7">
    <location>
        <begin position="8"/>
        <end position="22"/>
    </location>
</feature>
<dbReference type="InterPro" id="IPR023631">
    <property type="entry name" value="Amidase_dom"/>
</dbReference>
<feature type="active site" description="Acyl-ester intermediate" evidence="5">
    <location>
        <position position="220"/>
    </location>
</feature>
<dbReference type="FunFam" id="3.90.1300.10:FF:000003">
    <property type="entry name" value="Amidase signature enzyme"/>
    <property type="match status" value="1"/>
</dbReference>